<dbReference type="SMART" id="SM00091">
    <property type="entry name" value="PAS"/>
    <property type="match status" value="2"/>
</dbReference>
<dbReference type="InterPro" id="IPR052016">
    <property type="entry name" value="Bact_Sigma-Reg"/>
</dbReference>
<evidence type="ECO:0000256" key="2">
    <source>
        <dbReference type="SAM" id="MobiDB-lite"/>
    </source>
</evidence>
<dbReference type="Gene3D" id="3.30.450.20">
    <property type="entry name" value="PAS domain"/>
    <property type="match status" value="2"/>
</dbReference>
<dbReference type="PROSITE" id="PS50112">
    <property type="entry name" value="PAS"/>
    <property type="match status" value="1"/>
</dbReference>
<dbReference type="PANTHER" id="PTHR43156:SF2">
    <property type="entry name" value="STAGE II SPORULATION PROTEIN E"/>
    <property type="match status" value="1"/>
</dbReference>
<dbReference type="CDD" id="cd16936">
    <property type="entry name" value="HATPase_RsbW-like"/>
    <property type="match status" value="1"/>
</dbReference>
<dbReference type="SMART" id="SM00331">
    <property type="entry name" value="PP2C_SIG"/>
    <property type="match status" value="1"/>
</dbReference>
<dbReference type="Pfam" id="PF08448">
    <property type="entry name" value="PAS_4"/>
    <property type="match status" value="1"/>
</dbReference>
<dbReference type="InterPro" id="IPR029016">
    <property type="entry name" value="GAF-like_dom_sf"/>
</dbReference>
<dbReference type="Pfam" id="PF01590">
    <property type="entry name" value="GAF"/>
    <property type="match status" value="1"/>
</dbReference>
<dbReference type="InterPro" id="IPR036457">
    <property type="entry name" value="PPM-type-like_dom_sf"/>
</dbReference>
<dbReference type="EMBL" id="JBHTMM010000067">
    <property type="protein sequence ID" value="MFD1311071.1"/>
    <property type="molecule type" value="Genomic_DNA"/>
</dbReference>
<sequence>MTSNDKTARSEHMDTCEITDSAIAVLDDHGTVVEWTQAAENLVGYSPRDVVGRSAALVVPPSREVPTISAYVERCRARDGWTGTTAVRNRDGRILNVSRRVSMLRGPGGTVRWLVSVTGIRTLAKGTVNEPMRESLLTRAPIGIVVRDRHLRCRWVNDTMERHDGISRKRRLGLGPMDTQPGFEAGAIEAVMQEVMQSGTTRVHEYRAWLPSSPRRERVLAVSFFCLKDADGRASGVCTISVDVSESRQARERLAILSEAGTRLGGTLDVMQTSQELADLAVPILADYVAVDLEQSIPFGEGPPVRIGSRGGRLPQLRRAGLSSVRHGVPESPWARGEPVAVPAASPFAHVLRTGKAHLEPVLDPAPGGWTDHEPARAQKIHQYGMHSLMVVPICARHTLLGVALFVRTKDPVPFQESDLLLAEELVSRAALSLDNARQYARQHTAALALQRNLLPRGLRGGMAVETASRYLPADMEHGVGGDWFDVIPLSGARVALVVGDVVGHGINAAASMGRLRTAVRTLADMELPPDELLTHLDDTVQRLAEEDPDAADQTPIWGATCLYAVYDPLTRRCTMAAAGHPPPAIVDPQGRVTFPDLPTGAPLGVGLGDPFESVEMELPEGSLLALYTDGLIETRDQDIEEGMRRLGTVLAQPGRSLEDLCRLATDRRPGQLPSDDTTLLLVRTRSLKPTQVASWTLPSDHTAVHSARKLAARQLDRWGLARLQDPTKLIVSELVTNAVRHSTGPIGLRLIQHEALTCEVFDNDAFSPHLRRARSPDENGRGLGLVAQLSRRWGYRLIPEGKVVWAEQDLPSIPSHAFGPDRLGDHQNPTIATIR</sequence>
<organism evidence="4 5">
    <name type="scientific">Streptomyces kaempferi</name>
    <dbReference type="NCBI Taxonomy" id="333725"/>
    <lineage>
        <taxon>Bacteria</taxon>
        <taxon>Bacillati</taxon>
        <taxon>Actinomycetota</taxon>
        <taxon>Actinomycetes</taxon>
        <taxon>Kitasatosporales</taxon>
        <taxon>Streptomycetaceae</taxon>
        <taxon>Streptomyces</taxon>
    </lineage>
</organism>
<dbReference type="SUPFAM" id="SSF55785">
    <property type="entry name" value="PYP-like sensor domain (PAS domain)"/>
    <property type="match status" value="2"/>
</dbReference>
<keyword evidence="1" id="KW-0378">Hydrolase</keyword>
<dbReference type="InterPro" id="IPR013656">
    <property type="entry name" value="PAS_4"/>
</dbReference>
<dbReference type="SUPFAM" id="SSF55874">
    <property type="entry name" value="ATPase domain of HSP90 chaperone/DNA topoisomerase II/histidine kinase"/>
    <property type="match status" value="1"/>
</dbReference>
<dbReference type="InterPro" id="IPR003594">
    <property type="entry name" value="HATPase_dom"/>
</dbReference>
<dbReference type="CDD" id="cd00130">
    <property type="entry name" value="PAS"/>
    <property type="match status" value="2"/>
</dbReference>
<evidence type="ECO:0000259" key="3">
    <source>
        <dbReference type="PROSITE" id="PS50112"/>
    </source>
</evidence>
<protein>
    <submittedName>
        <fullName evidence="4">SpoIIE family protein phosphatase</fullName>
    </submittedName>
</protein>
<dbReference type="InterPro" id="IPR000014">
    <property type="entry name" value="PAS"/>
</dbReference>
<accession>A0ABW3XQ73</accession>
<dbReference type="Pfam" id="PF00989">
    <property type="entry name" value="PAS"/>
    <property type="match status" value="1"/>
</dbReference>
<dbReference type="RefSeq" id="WP_381234108.1">
    <property type="nucleotide sequence ID" value="NZ_JBHSKH010000019.1"/>
</dbReference>
<keyword evidence="5" id="KW-1185">Reference proteome</keyword>
<evidence type="ECO:0000313" key="4">
    <source>
        <dbReference type="EMBL" id="MFD1311071.1"/>
    </source>
</evidence>
<feature type="domain" description="PAS" evidence="3">
    <location>
        <begin position="8"/>
        <end position="64"/>
    </location>
</feature>
<name>A0ABW3XQ73_9ACTN</name>
<feature type="region of interest" description="Disordered" evidence="2">
    <location>
        <begin position="817"/>
        <end position="836"/>
    </location>
</feature>
<dbReference type="InterPro" id="IPR001932">
    <property type="entry name" value="PPM-type_phosphatase-like_dom"/>
</dbReference>
<dbReference type="Pfam" id="PF13581">
    <property type="entry name" value="HATPase_c_2"/>
    <property type="match status" value="1"/>
</dbReference>
<reference evidence="5" key="1">
    <citation type="journal article" date="2019" name="Int. J. Syst. Evol. Microbiol.">
        <title>The Global Catalogue of Microorganisms (GCM) 10K type strain sequencing project: providing services to taxonomists for standard genome sequencing and annotation.</title>
        <authorList>
            <consortium name="The Broad Institute Genomics Platform"/>
            <consortium name="The Broad Institute Genome Sequencing Center for Infectious Disease"/>
            <person name="Wu L."/>
            <person name="Ma J."/>
        </authorList>
    </citation>
    <scope>NUCLEOTIDE SEQUENCE [LARGE SCALE GENOMIC DNA]</scope>
    <source>
        <strain evidence="5">CGMCC 4.7020</strain>
    </source>
</reference>
<evidence type="ECO:0000313" key="5">
    <source>
        <dbReference type="Proteomes" id="UP001597058"/>
    </source>
</evidence>
<comment type="caution">
    <text evidence="4">The sequence shown here is derived from an EMBL/GenBank/DDBJ whole genome shotgun (WGS) entry which is preliminary data.</text>
</comment>
<dbReference type="InterPro" id="IPR035965">
    <property type="entry name" value="PAS-like_dom_sf"/>
</dbReference>
<dbReference type="Gene3D" id="3.60.40.10">
    <property type="entry name" value="PPM-type phosphatase domain"/>
    <property type="match status" value="1"/>
</dbReference>
<dbReference type="Proteomes" id="UP001597058">
    <property type="component" value="Unassembled WGS sequence"/>
</dbReference>
<dbReference type="InterPro" id="IPR003018">
    <property type="entry name" value="GAF"/>
</dbReference>
<dbReference type="InterPro" id="IPR036890">
    <property type="entry name" value="HATPase_C_sf"/>
</dbReference>
<evidence type="ECO:0000256" key="1">
    <source>
        <dbReference type="ARBA" id="ARBA00022801"/>
    </source>
</evidence>
<dbReference type="Gene3D" id="3.30.565.10">
    <property type="entry name" value="Histidine kinase-like ATPase, C-terminal domain"/>
    <property type="match status" value="1"/>
</dbReference>
<dbReference type="Pfam" id="PF07228">
    <property type="entry name" value="SpoIIE"/>
    <property type="match status" value="1"/>
</dbReference>
<dbReference type="SUPFAM" id="SSF81606">
    <property type="entry name" value="PP2C-like"/>
    <property type="match status" value="1"/>
</dbReference>
<dbReference type="SMART" id="SM00065">
    <property type="entry name" value="GAF"/>
    <property type="match status" value="1"/>
</dbReference>
<proteinExistence type="predicted"/>
<gene>
    <name evidence="4" type="ORF">ACFQ5X_35270</name>
</gene>
<dbReference type="PANTHER" id="PTHR43156">
    <property type="entry name" value="STAGE II SPORULATION PROTEIN E-RELATED"/>
    <property type="match status" value="1"/>
</dbReference>
<dbReference type="SUPFAM" id="SSF55781">
    <property type="entry name" value="GAF domain-like"/>
    <property type="match status" value="1"/>
</dbReference>
<dbReference type="NCBIfam" id="TIGR00229">
    <property type="entry name" value="sensory_box"/>
    <property type="match status" value="1"/>
</dbReference>
<dbReference type="InterPro" id="IPR013767">
    <property type="entry name" value="PAS_fold"/>
</dbReference>
<dbReference type="Gene3D" id="3.30.450.40">
    <property type="match status" value="1"/>
</dbReference>